<dbReference type="KEGG" id="smon:AWR27_13590"/>
<accession>A0A1P9WY60</accession>
<reference evidence="5 6" key="1">
    <citation type="submission" date="2016-01" db="EMBL/GenBank/DDBJ databases">
        <authorList>
            <person name="Oliw E.H."/>
        </authorList>
    </citation>
    <scope>NUCLEOTIDE SEQUENCE [LARGE SCALE GENOMIC DNA]</scope>
    <source>
        <strain evidence="5 6">DY10</strain>
    </source>
</reference>
<dbReference type="RefSeq" id="WP_077131683.1">
    <property type="nucleotide sequence ID" value="NZ_CP014263.1"/>
</dbReference>
<dbReference type="GO" id="GO:0005975">
    <property type="term" value="P:carbohydrate metabolic process"/>
    <property type="evidence" value="ECO:0007669"/>
    <property type="project" value="UniProtKB-ARBA"/>
</dbReference>
<protein>
    <recommendedName>
        <fullName evidence="4">LamG-like jellyroll fold domain-containing protein</fullName>
    </recommendedName>
</protein>
<proteinExistence type="predicted"/>
<dbReference type="STRING" id="1178516.AWR27_13590"/>
<dbReference type="Gene3D" id="2.60.120.200">
    <property type="match status" value="1"/>
</dbReference>
<gene>
    <name evidence="5" type="ORF">AWR27_13590</name>
</gene>
<dbReference type="InterPro" id="IPR006558">
    <property type="entry name" value="LamG-like"/>
</dbReference>
<evidence type="ECO:0000256" key="2">
    <source>
        <dbReference type="ARBA" id="ARBA00023157"/>
    </source>
</evidence>
<sequence>MKNAQISLRSLLSSLFAMVLLAVLFQACSKDDGPVTPPVDKTRLKARLDSATATYTAAQEGVQVGQYEVGSRAVFKTAIDAATTVNTNAGATQSEVNNAYVNLGQAQTTFASKQVQEIAPANLVLFLKMDGNANDASGKGLNGTLKPGATGVGSWTGWGGTSTNLPVATKDRYGNDNRAYSFDKGANIEVPYNSVLNPSKELTIAAWVRPTKVNESNYIVSLNRWNGYKFQLQSVNKVFMTVKTAPDKIFDRDNESPTLDLNKWYHAAVTYKSGEMVFYINGTPVKTWTDVTGDPFAVKSTINLTIGQDLPTGLYQFNEKNDADGNNFHGPWGGFFTGDIDEVRMYNVVLGGTQIRSIYNAEKP</sequence>
<organism evidence="5 6">
    <name type="scientific">Spirosoma montaniterrae</name>
    <dbReference type="NCBI Taxonomy" id="1178516"/>
    <lineage>
        <taxon>Bacteria</taxon>
        <taxon>Pseudomonadati</taxon>
        <taxon>Bacteroidota</taxon>
        <taxon>Cytophagia</taxon>
        <taxon>Cytophagales</taxon>
        <taxon>Cytophagaceae</taxon>
        <taxon>Spirosoma</taxon>
    </lineage>
</organism>
<feature type="chain" id="PRO_5013088888" description="LamG-like jellyroll fold domain-containing protein" evidence="3">
    <location>
        <begin position="30"/>
        <end position="364"/>
    </location>
</feature>
<dbReference type="AlphaFoldDB" id="A0A1P9WY60"/>
<evidence type="ECO:0000259" key="4">
    <source>
        <dbReference type="SMART" id="SM00560"/>
    </source>
</evidence>
<keyword evidence="2" id="KW-1015">Disulfide bond</keyword>
<dbReference type="InterPro" id="IPR013320">
    <property type="entry name" value="ConA-like_dom_sf"/>
</dbReference>
<evidence type="ECO:0000313" key="5">
    <source>
        <dbReference type="EMBL" id="AQG80258.1"/>
    </source>
</evidence>
<evidence type="ECO:0000313" key="6">
    <source>
        <dbReference type="Proteomes" id="UP000187941"/>
    </source>
</evidence>
<dbReference type="SMART" id="SM00560">
    <property type="entry name" value="LamGL"/>
    <property type="match status" value="1"/>
</dbReference>
<feature type="signal peptide" evidence="3">
    <location>
        <begin position="1"/>
        <end position="29"/>
    </location>
</feature>
<evidence type="ECO:0000256" key="3">
    <source>
        <dbReference type="SAM" id="SignalP"/>
    </source>
</evidence>
<dbReference type="PROSITE" id="PS51257">
    <property type="entry name" value="PROKAR_LIPOPROTEIN"/>
    <property type="match status" value="1"/>
</dbReference>
<keyword evidence="1 3" id="KW-0732">Signal</keyword>
<dbReference type="SUPFAM" id="SSF49899">
    <property type="entry name" value="Concanavalin A-like lectins/glucanases"/>
    <property type="match status" value="1"/>
</dbReference>
<feature type="domain" description="LamG-like jellyroll fold" evidence="4">
    <location>
        <begin position="200"/>
        <end position="353"/>
    </location>
</feature>
<evidence type="ECO:0000256" key="1">
    <source>
        <dbReference type="ARBA" id="ARBA00022729"/>
    </source>
</evidence>
<keyword evidence="6" id="KW-1185">Reference proteome</keyword>
<dbReference type="OrthoDB" id="9814380at2"/>
<name>A0A1P9WY60_9BACT</name>
<dbReference type="EMBL" id="CP014263">
    <property type="protein sequence ID" value="AQG80258.1"/>
    <property type="molecule type" value="Genomic_DNA"/>
</dbReference>
<dbReference type="Proteomes" id="UP000187941">
    <property type="component" value="Chromosome"/>
</dbReference>
<dbReference type="Pfam" id="PF13385">
    <property type="entry name" value="Laminin_G_3"/>
    <property type="match status" value="1"/>
</dbReference>
<dbReference type="Gene3D" id="1.20.1270.90">
    <property type="entry name" value="AF1782-like"/>
    <property type="match status" value="1"/>
</dbReference>
<dbReference type="GO" id="GO:0004553">
    <property type="term" value="F:hydrolase activity, hydrolyzing O-glycosyl compounds"/>
    <property type="evidence" value="ECO:0007669"/>
    <property type="project" value="UniProtKB-ARBA"/>
</dbReference>